<evidence type="ECO:0000313" key="1">
    <source>
        <dbReference type="EMBL" id="GAF03789.1"/>
    </source>
</evidence>
<dbReference type="RefSeq" id="WP_200871334.1">
    <property type="nucleotide sequence ID" value="NZ_BAMD01000030.1"/>
</dbReference>
<keyword evidence="2" id="KW-1185">Reference proteome</keyword>
<dbReference type="InterPro" id="IPR023296">
    <property type="entry name" value="Glyco_hydro_beta-prop_sf"/>
</dbReference>
<organism evidence="1 2">
    <name type="scientific">Saccharicrinis fermentans DSM 9555 = JCM 21142</name>
    <dbReference type="NCBI Taxonomy" id="869213"/>
    <lineage>
        <taxon>Bacteria</taxon>
        <taxon>Pseudomonadati</taxon>
        <taxon>Bacteroidota</taxon>
        <taxon>Bacteroidia</taxon>
        <taxon>Marinilabiliales</taxon>
        <taxon>Marinilabiliaceae</taxon>
        <taxon>Saccharicrinis</taxon>
    </lineage>
</organism>
<dbReference type="AlphaFoldDB" id="W7YN16"/>
<evidence type="ECO:0000313" key="2">
    <source>
        <dbReference type="Proteomes" id="UP000019402"/>
    </source>
</evidence>
<proteinExistence type="predicted"/>
<reference evidence="1 2" key="1">
    <citation type="journal article" date="2014" name="Genome Announc.">
        <title>Draft Genome Sequence of Cytophaga fermentans JCM 21142T, a Facultative Anaerobe Isolated from Marine Mud.</title>
        <authorList>
            <person name="Starns D."/>
            <person name="Oshima K."/>
            <person name="Suda W."/>
            <person name="Iino T."/>
            <person name="Yuki M."/>
            <person name="Inoue J."/>
            <person name="Kitamura K."/>
            <person name="Iida T."/>
            <person name="Darby A."/>
            <person name="Hattori M."/>
            <person name="Ohkuma M."/>
        </authorList>
    </citation>
    <scope>NUCLEOTIDE SEQUENCE [LARGE SCALE GENOMIC DNA]</scope>
    <source>
        <strain evidence="1 2">JCM 21142</strain>
    </source>
</reference>
<sequence length="54" mass="6295">MKKILKKWSVIIVWLWCMLGWLAAQELPTTFKNPILAGFHPDPSICRVGMIIIW</sequence>
<dbReference type="SUPFAM" id="SSF75005">
    <property type="entry name" value="Arabinanase/levansucrase/invertase"/>
    <property type="match status" value="1"/>
</dbReference>
<gene>
    <name evidence="1" type="ORF">JCM21142_62471</name>
</gene>
<name>W7YN16_9BACT</name>
<comment type="caution">
    <text evidence="1">The sequence shown here is derived from an EMBL/GenBank/DDBJ whole genome shotgun (WGS) entry which is preliminary data.</text>
</comment>
<dbReference type="Proteomes" id="UP000019402">
    <property type="component" value="Unassembled WGS sequence"/>
</dbReference>
<dbReference type="EMBL" id="BAMD01000030">
    <property type="protein sequence ID" value="GAF03789.1"/>
    <property type="molecule type" value="Genomic_DNA"/>
</dbReference>
<protein>
    <submittedName>
        <fullName evidence="1">Uncharacterized protein</fullName>
    </submittedName>
</protein>
<accession>W7YN16</accession>